<dbReference type="PANTHER" id="PTHR12292">
    <property type="entry name" value="RWD DOMAIN-CONTAINING PROTEIN"/>
    <property type="match status" value="1"/>
</dbReference>
<dbReference type="AlphaFoldDB" id="A0A023BD44"/>
<dbReference type="VEuPathDB" id="CryptoDB:GNI_007400"/>
<dbReference type="EMBL" id="AFNH02000055">
    <property type="protein sequence ID" value="EZG87284.1"/>
    <property type="molecule type" value="Genomic_DNA"/>
</dbReference>
<evidence type="ECO:0000259" key="2">
    <source>
        <dbReference type="PROSITE" id="PS50908"/>
    </source>
</evidence>
<gene>
    <name evidence="3" type="ORF">GNI_007400</name>
</gene>
<dbReference type="GeneID" id="22910543"/>
<protein>
    <submittedName>
        <fullName evidence="3">RWD domain protein</fullName>
    </submittedName>
</protein>
<feature type="region of interest" description="Disordered" evidence="1">
    <location>
        <begin position="260"/>
        <end position="280"/>
    </location>
</feature>
<dbReference type="Proteomes" id="UP000019763">
    <property type="component" value="Unassembled WGS sequence"/>
</dbReference>
<dbReference type="SMART" id="SM00591">
    <property type="entry name" value="RWD"/>
    <property type="match status" value="1"/>
</dbReference>
<dbReference type="Pfam" id="PF05773">
    <property type="entry name" value="RWD"/>
    <property type="match status" value="1"/>
</dbReference>
<reference evidence="3" key="1">
    <citation type="submission" date="2013-12" db="EMBL/GenBank/DDBJ databases">
        <authorList>
            <person name="Omoto C.K."/>
            <person name="Sibley D."/>
            <person name="Venepally P."/>
            <person name="Hadjithomas M."/>
            <person name="Karamycheva S."/>
            <person name="Brunk B."/>
            <person name="Roos D."/>
            <person name="Caler E."/>
            <person name="Lorenzi H."/>
        </authorList>
    </citation>
    <scope>NUCLEOTIDE SEQUENCE</scope>
</reference>
<proteinExistence type="predicted"/>
<feature type="domain" description="RWD" evidence="2">
    <location>
        <begin position="125"/>
        <end position="229"/>
    </location>
</feature>
<evidence type="ECO:0000313" key="3">
    <source>
        <dbReference type="EMBL" id="EZG87284.1"/>
    </source>
</evidence>
<name>A0A023BD44_GRENI</name>
<feature type="compositionally biased region" description="Basic and acidic residues" evidence="1">
    <location>
        <begin position="262"/>
        <end position="280"/>
    </location>
</feature>
<dbReference type="eggNOG" id="KOG4018">
    <property type="taxonomic scope" value="Eukaryota"/>
</dbReference>
<dbReference type="InterPro" id="IPR006575">
    <property type="entry name" value="RWD_dom"/>
</dbReference>
<keyword evidence="4" id="KW-1185">Reference proteome</keyword>
<dbReference type="InterPro" id="IPR040213">
    <property type="entry name" value="GIR2-like"/>
</dbReference>
<dbReference type="SUPFAM" id="SSF54495">
    <property type="entry name" value="UBC-like"/>
    <property type="match status" value="1"/>
</dbReference>
<evidence type="ECO:0000313" key="4">
    <source>
        <dbReference type="Proteomes" id="UP000019763"/>
    </source>
</evidence>
<dbReference type="PROSITE" id="PS50908">
    <property type="entry name" value="RWD"/>
    <property type="match status" value="1"/>
</dbReference>
<dbReference type="RefSeq" id="XP_011128680.1">
    <property type="nucleotide sequence ID" value="XM_011130378.1"/>
</dbReference>
<accession>A0A023BD44</accession>
<dbReference type="Gene3D" id="3.10.110.10">
    <property type="entry name" value="Ubiquitin Conjugating Enzyme"/>
    <property type="match status" value="1"/>
</dbReference>
<comment type="caution">
    <text evidence="3">The sequence shown here is derived from an EMBL/GenBank/DDBJ whole genome shotgun (WGS) entry which is preliminary data.</text>
</comment>
<evidence type="ECO:0000256" key="1">
    <source>
        <dbReference type="SAM" id="MobiDB-lite"/>
    </source>
</evidence>
<sequence>MYRWLCTATDARSSSLVGYLLRPSERVHIVKNAAHNIIQVVLSESLATLEERVYAAWVCKHIHTCRIRKNNIGKWTVKLLLTPPKGITRARFNAEAIADKAIADKAVADKAADFSLYKMNDTLTAEIESIKTIFEDFSCQAKDDGTLTLPLVPYPGNPEHNIVQVTLTLSGLENYPDTVPQISYLNERNIDDVRRSEIRGLVNNLVETHQGFEMLYDLYTELTTYLQEHNTEILSVHDKMQGASGTSKVLENVIEVPCFDSSSDRDHSDSDVDPDAGRLADKEVVQPDYRVTEQQFLEWKAHFKHEMINSGKWKDVDLVDSRPTGKQLFTSGQVKEEPALASQEVM</sequence>
<organism evidence="3 4">
    <name type="scientific">Gregarina niphandrodes</name>
    <name type="common">Septate eugregarine</name>
    <dbReference type="NCBI Taxonomy" id="110365"/>
    <lineage>
        <taxon>Eukaryota</taxon>
        <taxon>Sar</taxon>
        <taxon>Alveolata</taxon>
        <taxon>Apicomplexa</taxon>
        <taxon>Conoidasida</taxon>
        <taxon>Gregarinasina</taxon>
        <taxon>Eugregarinorida</taxon>
        <taxon>Gregarinidae</taxon>
        <taxon>Gregarina</taxon>
    </lineage>
</organism>
<dbReference type="InterPro" id="IPR016135">
    <property type="entry name" value="UBQ-conjugating_enzyme/RWD"/>
</dbReference>